<evidence type="ECO:0000313" key="15">
    <source>
        <dbReference type="EMBL" id="SPN73873.1"/>
    </source>
</evidence>
<dbReference type="InterPro" id="IPR006390">
    <property type="entry name" value="DHP_synth_dom"/>
</dbReference>
<dbReference type="Pfam" id="PF00809">
    <property type="entry name" value="Pterin_bind"/>
    <property type="match status" value="1"/>
</dbReference>
<dbReference type="GO" id="GO:0046872">
    <property type="term" value="F:metal ion binding"/>
    <property type="evidence" value="ECO:0007669"/>
    <property type="project" value="UniProtKB-KW"/>
</dbReference>
<dbReference type="RefSeq" id="WP_108896815.1">
    <property type="nucleotide sequence ID" value="NZ_LT993738.1"/>
</dbReference>
<dbReference type="Pfam" id="PF01288">
    <property type="entry name" value="HPPK"/>
    <property type="match status" value="1"/>
</dbReference>
<dbReference type="PROSITE" id="PS50972">
    <property type="entry name" value="PTERIN_BINDING"/>
    <property type="match status" value="1"/>
</dbReference>
<comment type="catalytic activity">
    <reaction evidence="1">
        <text>(7,8-dihydropterin-6-yl)methyl diphosphate + 4-aminobenzoate = 7,8-dihydropteroate + diphosphate</text>
        <dbReference type="Rhea" id="RHEA:19949"/>
        <dbReference type="ChEBI" id="CHEBI:17836"/>
        <dbReference type="ChEBI" id="CHEBI:17839"/>
        <dbReference type="ChEBI" id="CHEBI:33019"/>
        <dbReference type="ChEBI" id="CHEBI:72950"/>
        <dbReference type="EC" id="2.5.1.15"/>
    </reaction>
</comment>
<dbReference type="GO" id="GO:0005829">
    <property type="term" value="C:cytosol"/>
    <property type="evidence" value="ECO:0007669"/>
    <property type="project" value="TreeGrafter"/>
</dbReference>
<dbReference type="GO" id="GO:0016301">
    <property type="term" value="F:kinase activity"/>
    <property type="evidence" value="ECO:0007669"/>
    <property type="project" value="UniProtKB-KW"/>
</dbReference>
<dbReference type="CDD" id="cd00483">
    <property type="entry name" value="HPPK"/>
    <property type="match status" value="1"/>
</dbReference>
<protein>
    <submittedName>
        <fullName evidence="15">Dihydropteroate synthase,dihydropteroate synthase,dihydropteroate synthase,Pterin binding enzyme</fullName>
    </submittedName>
</protein>
<keyword evidence="11" id="KW-0460">Magnesium</keyword>
<dbReference type="KEGG" id="csee:C10C_0729"/>
<dbReference type="NCBIfam" id="TIGR01496">
    <property type="entry name" value="DHPS"/>
    <property type="match status" value="1"/>
</dbReference>
<evidence type="ECO:0000256" key="2">
    <source>
        <dbReference type="ARBA" id="ARBA00001946"/>
    </source>
</evidence>
<keyword evidence="9" id="KW-0418">Kinase</keyword>
<evidence type="ECO:0000256" key="7">
    <source>
        <dbReference type="ARBA" id="ARBA00022723"/>
    </source>
</evidence>
<reference evidence="16" key="1">
    <citation type="submission" date="2017-11" db="EMBL/GenBank/DDBJ databases">
        <authorList>
            <person name="Seth-Smith MB H."/>
        </authorList>
    </citation>
    <scope>NUCLEOTIDE SEQUENCE [LARGE SCALE GENOMIC DNA]</scope>
</reference>
<dbReference type="GO" id="GO:0046654">
    <property type="term" value="P:tetrahydrofolate biosynthetic process"/>
    <property type="evidence" value="ECO:0007669"/>
    <property type="project" value="UniProtKB-UniPathway"/>
</dbReference>
<evidence type="ECO:0000256" key="9">
    <source>
        <dbReference type="ARBA" id="ARBA00022777"/>
    </source>
</evidence>
<organism evidence="15 16">
    <name type="scientific">Chlamydia serpentis</name>
    <dbReference type="NCBI Taxonomy" id="1967782"/>
    <lineage>
        <taxon>Bacteria</taxon>
        <taxon>Pseudomonadati</taxon>
        <taxon>Chlamydiota</taxon>
        <taxon>Chlamydiia</taxon>
        <taxon>Chlamydiales</taxon>
        <taxon>Chlamydiaceae</taxon>
        <taxon>Chlamydia/Chlamydophila group</taxon>
        <taxon>Chlamydia</taxon>
    </lineage>
</organism>
<evidence type="ECO:0000256" key="4">
    <source>
        <dbReference type="ARBA" id="ARBA00005051"/>
    </source>
</evidence>
<dbReference type="PANTHER" id="PTHR20941:SF1">
    <property type="entry name" value="FOLIC ACID SYNTHESIS PROTEIN FOL1"/>
    <property type="match status" value="1"/>
</dbReference>
<gene>
    <name evidence="15" type="primary">folP</name>
    <name evidence="15" type="ORF">C10C_0729</name>
</gene>
<keyword evidence="13" id="KW-0511">Multifunctional enzyme</keyword>
<evidence type="ECO:0000256" key="8">
    <source>
        <dbReference type="ARBA" id="ARBA00022741"/>
    </source>
</evidence>
<evidence type="ECO:0000256" key="3">
    <source>
        <dbReference type="ARBA" id="ARBA00004763"/>
    </source>
</evidence>
<dbReference type="UniPathway" id="UPA00077">
    <property type="reaction ID" value="UER00155"/>
</dbReference>
<dbReference type="PROSITE" id="PS00792">
    <property type="entry name" value="DHPS_1"/>
    <property type="match status" value="1"/>
</dbReference>
<dbReference type="SUPFAM" id="SSF55083">
    <property type="entry name" value="6-hydroxymethyl-7,8-dihydropterin pyrophosphokinase, HPPK"/>
    <property type="match status" value="1"/>
</dbReference>
<evidence type="ECO:0000256" key="6">
    <source>
        <dbReference type="ARBA" id="ARBA00022679"/>
    </source>
</evidence>
<dbReference type="GO" id="GO:0005524">
    <property type="term" value="F:ATP binding"/>
    <property type="evidence" value="ECO:0007669"/>
    <property type="project" value="UniProtKB-KW"/>
</dbReference>
<evidence type="ECO:0000256" key="12">
    <source>
        <dbReference type="ARBA" id="ARBA00022909"/>
    </source>
</evidence>
<evidence type="ECO:0000256" key="1">
    <source>
        <dbReference type="ARBA" id="ARBA00000012"/>
    </source>
</evidence>
<dbReference type="EMBL" id="LT993738">
    <property type="protein sequence ID" value="SPN73873.1"/>
    <property type="molecule type" value="Genomic_DNA"/>
</dbReference>
<comment type="pathway">
    <text evidence="4">Cofactor biosynthesis; tetrahydrofolate biosynthesis; 2-amino-4-hydroxy-6-hydroxymethyl-7,8-dihydropteridine diphosphate from 7,8-dihydroneopterin triphosphate: step 4/4.</text>
</comment>
<dbReference type="OrthoDB" id="9811744at2"/>
<dbReference type="GO" id="GO:0004156">
    <property type="term" value="F:dihydropteroate synthase activity"/>
    <property type="evidence" value="ECO:0007669"/>
    <property type="project" value="UniProtKB-EC"/>
</dbReference>
<keyword evidence="6" id="KW-0808">Transferase</keyword>
<dbReference type="InterPro" id="IPR000550">
    <property type="entry name" value="Hppk"/>
</dbReference>
<dbReference type="PANTHER" id="PTHR20941">
    <property type="entry name" value="FOLATE SYNTHESIS PROTEINS"/>
    <property type="match status" value="1"/>
</dbReference>
<proteinExistence type="inferred from homology"/>
<dbReference type="AlphaFoldDB" id="A0A2R8FBV1"/>
<dbReference type="SUPFAM" id="SSF51717">
    <property type="entry name" value="Dihydropteroate synthetase-like"/>
    <property type="match status" value="1"/>
</dbReference>
<dbReference type="GO" id="GO:0046656">
    <property type="term" value="P:folic acid biosynthetic process"/>
    <property type="evidence" value="ECO:0007669"/>
    <property type="project" value="UniProtKB-KW"/>
</dbReference>
<evidence type="ECO:0000256" key="10">
    <source>
        <dbReference type="ARBA" id="ARBA00022840"/>
    </source>
</evidence>
<dbReference type="NCBIfam" id="TIGR01498">
    <property type="entry name" value="folK"/>
    <property type="match status" value="1"/>
</dbReference>
<keyword evidence="10" id="KW-0067">ATP-binding</keyword>
<dbReference type="Gene3D" id="3.20.20.20">
    <property type="entry name" value="Dihydropteroate synthase-like"/>
    <property type="match status" value="1"/>
</dbReference>
<comment type="cofactor">
    <cofactor evidence="2">
        <name>Mg(2+)</name>
        <dbReference type="ChEBI" id="CHEBI:18420"/>
    </cofactor>
</comment>
<comment type="pathway">
    <text evidence="3">Cofactor biosynthesis; tetrahydrofolate biosynthesis; 7,8-dihydrofolate from 2-amino-4-hydroxy-6-hydroxymethyl-7,8-dihydropteridine diphosphate and 4-aminobenzoate: step 1/2.</text>
</comment>
<feature type="domain" description="Pterin-binding" evidence="14">
    <location>
        <begin position="181"/>
        <end position="440"/>
    </location>
</feature>
<keyword evidence="16" id="KW-1185">Reference proteome</keyword>
<comment type="similarity">
    <text evidence="5">In the C-terminal section; belongs to the DHPS family.</text>
</comment>
<dbReference type="InterPro" id="IPR011005">
    <property type="entry name" value="Dihydropteroate_synth-like_sf"/>
</dbReference>
<dbReference type="GO" id="GO:0003848">
    <property type="term" value="F:2-amino-4-hydroxy-6-hydroxymethyldihydropteridine diphosphokinase activity"/>
    <property type="evidence" value="ECO:0007669"/>
    <property type="project" value="InterPro"/>
</dbReference>
<dbReference type="PROSITE" id="PS00794">
    <property type="entry name" value="HPPK"/>
    <property type="match status" value="1"/>
</dbReference>
<name>A0A2R8FBV1_9CHLA</name>
<evidence type="ECO:0000256" key="13">
    <source>
        <dbReference type="ARBA" id="ARBA00023268"/>
    </source>
</evidence>
<accession>A0A2R8FBV1</accession>
<dbReference type="InterPro" id="IPR045031">
    <property type="entry name" value="DHP_synth-like"/>
</dbReference>
<dbReference type="PROSITE" id="PS00793">
    <property type="entry name" value="DHPS_2"/>
    <property type="match status" value="1"/>
</dbReference>
<keyword evidence="12" id="KW-0289">Folate biosynthesis</keyword>
<evidence type="ECO:0000313" key="16">
    <source>
        <dbReference type="Proteomes" id="UP000244926"/>
    </source>
</evidence>
<dbReference type="Gene3D" id="3.30.70.560">
    <property type="entry name" value="7,8-Dihydro-6-hydroxymethylpterin-pyrophosphokinase HPPK"/>
    <property type="match status" value="1"/>
</dbReference>
<evidence type="ECO:0000256" key="11">
    <source>
        <dbReference type="ARBA" id="ARBA00022842"/>
    </source>
</evidence>
<evidence type="ECO:0000259" key="14">
    <source>
        <dbReference type="PROSITE" id="PS50972"/>
    </source>
</evidence>
<dbReference type="CDD" id="cd00739">
    <property type="entry name" value="DHPS"/>
    <property type="match status" value="1"/>
</dbReference>
<sequence length="452" mass="50479">MSKHSFVCLSLGSNLGNRFENLQRARSLLSEHGIADLRSSVILETEALLLPGAPREWNLPYFNSVLVGNTELSLLELLSTVQRIEKIVGRAEGEPRWAPRVLDIDILLYGEESFCCDNNQIQVPHPSLLSRPFLISLIASLCPYRKFYNKCSPYHNFTFAELAHNLPSDPSSIRRSLSPDVLLMGVVNVTNNSMSDGGLFLEPEKAVAHAEELFMQGAAVIDFGAQATNPKVKQFLSVDEEWQRLEPILQLLAGTWSNKKQYPIISLDTFYPEIILRAMDIYPIQWINDVTGGSESMAKIAKDCGLCLVMNHSSSLPLNPKNTLLFAKPTSEQLLRWGKEQLEKFSYIGLDINQVIFDPGIGFGKSAVQSLTMLREIAKLRQLGCRILVGHSRKSFLSLIGNYDPKDRDWETIGLSVLLQKQGVDYLRVHNVNAHQKALSAAASFETCGYPS</sequence>
<dbReference type="Proteomes" id="UP000244926">
    <property type="component" value="Chromosome I"/>
</dbReference>
<evidence type="ECO:0000256" key="5">
    <source>
        <dbReference type="ARBA" id="ARBA00009951"/>
    </source>
</evidence>
<keyword evidence="8" id="KW-0547">Nucleotide-binding</keyword>
<dbReference type="InterPro" id="IPR000489">
    <property type="entry name" value="Pterin-binding_dom"/>
</dbReference>
<keyword evidence="7" id="KW-0479">Metal-binding</keyword>
<dbReference type="InterPro" id="IPR035907">
    <property type="entry name" value="Hppk_sf"/>
</dbReference>